<proteinExistence type="predicted"/>
<keyword evidence="3" id="KW-1185">Reference proteome</keyword>
<dbReference type="EMBL" id="ML977346">
    <property type="protein sequence ID" value="KAF2108741.1"/>
    <property type="molecule type" value="Genomic_DNA"/>
</dbReference>
<reference evidence="2" key="1">
    <citation type="journal article" date="2020" name="Stud. Mycol.">
        <title>101 Dothideomycetes genomes: a test case for predicting lifestyles and emergence of pathogens.</title>
        <authorList>
            <person name="Haridas S."/>
            <person name="Albert R."/>
            <person name="Binder M."/>
            <person name="Bloem J."/>
            <person name="Labutti K."/>
            <person name="Salamov A."/>
            <person name="Andreopoulos B."/>
            <person name="Baker S."/>
            <person name="Barry K."/>
            <person name="Bills G."/>
            <person name="Bluhm B."/>
            <person name="Cannon C."/>
            <person name="Castanera R."/>
            <person name="Culley D."/>
            <person name="Daum C."/>
            <person name="Ezra D."/>
            <person name="Gonzalez J."/>
            <person name="Henrissat B."/>
            <person name="Kuo A."/>
            <person name="Liang C."/>
            <person name="Lipzen A."/>
            <person name="Lutzoni F."/>
            <person name="Magnuson J."/>
            <person name="Mondo S."/>
            <person name="Nolan M."/>
            <person name="Ohm R."/>
            <person name="Pangilinan J."/>
            <person name="Park H.-J."/>
            <person name="Ramirez L."/>
            <person name="Alfaro M."/>
            <person name="Sun H."/>
            <person name="Tritt A."/>
            <person name="Yoshinaga Y."/>
            <person name="Zwiers L.-H."/>
            <person name="Turgeon B."/>
            <person name="Goodwin S."/>
            <person name="Spatafora J."/>
            <person name="Crous P."/>
            <person name="Grigoriev I."/>
        </authorList>
    </citation>
    <scope>NUCLEOTIDE SEQUENCE</scope>
    <source>
        <strain evidence="2">CBS 627.86</strain>
    </source>
</reference>
<protein>
    <submittedName>
        <fullName evidence="2">Uncharacterized protein</fullName>
    </submittedName>
</protein>
<dbReference type="Proteomes" id="UP000799770">
    <property type="component" value="Unassembled WGS sequence"/>
</dbReference>
<evidence type="ECO:0000256" key="1">
    <source>
        <dbReference type="SAM" id="MobiDB-lite"/>
    </source>
</evidence>
<dbReference type="AlphaFoldDB" id="A0A6A5YRG2"/>
<feature type="region of interest" description="Disordered" evidence="1">
    <location>
        <begin position="1"/>
        <end position="73"/>
    </location>
</feature>
<name>A0A6A5YRG2_9PLEO</name>
<gene>
    <name evidence="2" type="ORF">BDV96DRAFT_587193</name>
</gene>
<accession>A0A6A5YRG2</accession>
<organism evidence="2 3">
    <name type="scientific">Lophiotrema nucula</name>
    <dbReference type="NCBI Taxonomy" id="690887"/>
    <lineage>
        <taxon>Eukaryota</taxon>
        <taxon>Fungi</taxon>
        <taxon>Dikarya</taxon>
        <taxon>Ascomycota</taxon>
        <taxon>Pezizomycotina</taxon>
        <taxon>Dothideomycetes</taxon>
        <taxon>Pleosporomycetidae</taxon>
        <taxon>Pleosporales</taxon>
        <taxon>Lophiotremataceae</taxon>
        <taxon>Lophiotrema</taxon>
    </lineage>
</organism>
<evidence type="ECO:0000313" key="2">
    <source>
        <dbReference type="EMBL" id="KAF2108741.1"/>
    </source>
</evidence>
<evidence type="ECO:0000313" key="3">
    <source>
        <dbReference type="Proteomes" id="UP000799770"/>
    </source>
</evidence>
<sequence length="73" mass="7993">MGCGPSRPSRRHQYNGYGYGAGRPVTKVVHHNHHPYGRTSMSSARSYGYGPSPILAPRYGSGPGTRYGRGRRC</sequence>